<evidence type="ECO:0000256" key="11">
    <source>
        <dbReference type="ARBA" id="ARBA00037449"/>
    </source>
</evidence>
<dbReference type="PROSITE" id="PS00039">
    <property type="entry name" value="DEAD_ATP_HELICASE"/>
    <property type="match status" value="1"/>
</dbReference>
<organism evidence="17 18">
    <name type="scientific">Elsinoe australis</name>
    <dbReference type="NCBI Taxonomy" id="40998"/>
    <lineage>
        <taxon>Eukaryota</taxon>
        <taxon>Fungi</taxon>
        <taxon>Dikarya</taxon>
        <taxon>Ascomycota</taxon>
        <taxon>Pezizomycotina</taxon>
        <taxon>Dothideomycetes</taxon>
        <taxon>Dothideomycetidae</taxon>
        <taxon>Myriangiales</taxon>
        <taxon>Elsinoaceae</taxon>
        <taxon>Elsinoe</taxon>
    </lineage>
</organism>
<dbReference type="AlphaFoldDB" id="A0A4U7B7J4"/>
<dbReference type="InterPro" id="IPR011545">
    <property type="entry name" value="DEAD/DEAH_box_helicase_dom"/>
</dbReference>
<dbReference type="GO" id="GO:0005524">
    <property type="term" value="F:ATP binding"/>
    <property type="evidence" value="ECO:0007669"/>
    <property type="project" value="UniProtKB-KW"/>
</dbReference>
<evidence type="ECO:0000256" key="2">
    <source>
        <dbReference type="ARBA" id="ARBA00009334"/>
    </source>
</evidence>
<evidence type="ECO:0000256" key="3">
    <source>
        <dbReference type="ARBA" id="ARBA00012552"/>
    </source>
</evidence>
<accession>A0A4U7B7J4</accession>
<comment type="subcellular location">
    <subcellularLocation>
        <location evidence="1">Nucleus</location>
        <location evidence="1">Nucleolus</location>
    </subcellularLocation>
</comment>
<dbReference type="FunFam" id="3.40.50.300:FF:000008">
    <property type="entry name" value="ATP-dependent RNA helicase RhlB"/>
    <property type="match status" value="1"/>
</dbReference>
<dbReference type="SUPFAM" id="SSF52540">
    <property type="entry name" value="P-loop containing nucleoside triphosphate hydrolases"/>
    <property type="match status" value="1"/>
</dbReference>
<sequence length="618" mass="67708">MAPLYTFILEGCKSRRSSVETIADSARIPVLIFRKFPSIPARVFSQILHSQSYSMSKRSRDEAEQASDAVKKEKREKKHKRRKTEEQLPTPVDTNGTSSPAGAPVDSDDEAARRAAKAARKAEKKALKERKRAAKEQEKATDTAELPATVTAAVPPVAEAGEGYQEAVSLSSLSQSEVDDFLKKSQITILDESKKAPPLRPIVAFEHLQLANNDLKSLFSGFKAPTPIQAAAWPYLLSGSDAIGVAETGSGKTMAFGLPCVQHVNKKSSGKKGDAIRACIVSPTRELALQIHEQMVKLTAPFGLKAACVYGGVNKDAQRETLRGASIIVATPGRLNDYIEEGSISLKKVSFLVLDEADRMLDKGFEPEIRKIASDASGKGRQTLMFTATWPPQVRELAATFMNDPVRVMIGDNATGELRANTRIEQKVEVMDPRAKNDRLLEVLKKHGGLKAQADRALIFCLYKKEAARVEDFVRNRGYKVTGIHGDLTQQRRTEALEAFKTGKVRLLVATDVAARGLDIPAVKLVINYTFPLTADDYVHRIGRTGRAGQTGESITFFTEHEKALAGALVNVLKAANQNVPEDLMKFGTTVKKKAHDVYGAFYKDPGEMKKATKITFD</sequence>
<dbReference type="InterPro" id="IPR014001">
    <property type="entry name" value="Helicase_ATP-bd"/>
</dbReference>
<keyword evidence="5" id="KW-0698">rRNA processing</keyword>
<dbReference type="EMBL" id="PTQR01000009">
    <property type="protein sequence ID" value="TKX27029.1"/>
    <property type="molecule type" value="Genomic_DNA"/>
</dbReference>
<feature type="domain" description="Helicase ATP-binding" evidence="15">
    <location>
        <begin position="233"/>
        <end position="408"/>
    </location>
</feature>
<evidence type="ECO:0000256" key="8">
    <source>
        <dbReference type="ARBA" id="ARBA00022806"/>
    </source>
</evidence>
<dbReference type="InterPro" id="IPR027417">
    <property type="entry name" value="P-loop_NTPase"/>
</dbReference>
<dbReference type="Pfam" id="PF00270">
    <property type="entry name" value="DEAD"/>
    <property type="match status" value="1"/>
</dbReference>
<evidence type="ECO:0000256" key="7">
    <source>
        <dbReference type="ARBA" id="ARBA00022801"/>
    </source>
</evidence>
<keyword evidence="7 13" id="KW-0378">Hydrolase</keyword>
<comment type="similarity">
    <text evidence="2">Belongs to the DEAD box helicase family. DDX5/DBP2 subfamily.</text>
</comment>
<dbReference type="Gene3D" id="3.40.50.300">
    <property type="entry name" value="P-loop containing nucleotide triphosphate hydrolases"/>
    <property type="match status" value="2"/>
</dbReference>
<dbReference type="GO" id="GO:0016787">
    <property type="term" value="F:hydrolase activity"/>
    <property type="evidence" value="ECO:0007669"/>
    <property type="project" value="UniProtKB-KW"/>
</dbReference>
<evidence type="ECO:0000256" key="9">
    <source>
        <dbReference type="ARBA" id="ARBA00022840"/>
    </source>
</evidence>
<dbReference type="EC" id="3.6.4.13" evidence="3"/>
<evidence type="ECO:0000256" key="10">
    <source>
        <dbReference type="ARBA" id="ARBA00023242"/>
    </source>
</evidence>
<dbReference type="SMART" id="SM00490">
    <property type="entry name" value="HELICc"/>
    <property type="match status" value="1"/>
</dbReference>
<feature type="compositionally biased region" description="Basic and acidic residues" evidence="14">
    <location>
        <begin position="58"/>
        <end position="73"/>
    </location>
</feature>
<dbReference type="InterPro" id="IPR001650">
    <property type="entry name" value="Helicase_C-like"/>
</dbReference>
<evidence type="ECO:0000256" key="1">
    <source>
        <dbReference type="ARBA" id="ARBA00004604"/>
    </source>
</evidence>
<dbReference type="Proteomes" id="UP000308133">
    <property type="component" value="Unassembled WGS sequence"/>
</dbReference>
<comment type="function">
    <text evidence="11">ATP-dependent RNA helicase required for 60S ribosomal subunit synthesis. Involved in efficient pre-rRNA processing, predominantly at site A3, which is necessary for the normal formation of 25S and 5.8S rRNAs.</text>
</comment>
<comment type="caution">
    <text evidence="17">The sequence shown here is derived from an EMBL/GenBank/DDBJ whole genome shotgun (WGS) entry which is preliminary data.</text>
</comment>
<dbReference type="GO" id="GO:0003724">
    <property type="term" value="F:RNA helicase activity"/>
    <property type="evidence" value="ECO:0007669"/>
    <property type="project" value="UniProtKB-EC"/>
</dbReference>
<reference evidence="17 18" key="1">
    <citation type="submission" date="2018-02" db="EMBL/GenBank/DDBJ databases">
        <title>Draft genome sequences of Elsinoe sp., causing black scab on jojoba.</title>
        <authorList>
            <person name="Stodart B."/>
            <person name="Jeffress S."/>
            <person name="Ash G."/>
            <person name="Arun Chinnappa K."/>
        </authorList>
    </citation>
    <scope>NUCLEOTIDE SEQUENCE [LARGE SCALE GENOMIC DNA]</scope>
    <source>
        <strain evidence="17 18">Hillstone_2</strain>
    </source>
</reference>
<evidence type="ECO:0000256" key="5">
    <source>
        <dbReference type="ARBA" id="ARBA00022552"/>
    </source>
</evidence>
<dbReference type="PROSITE" id="PS51192">
    <property type="entry name" value="HELICASE_ATP_BIND_1"/>
    <property type="match status" value="1"/>
</dbReference>
<evidence type="ECO:0000313" key="17">
    <source>
        <dbReference type="EMBL" id="TKX27029.1"/>
    </source>
</evidence>
<keyword evidence="9 13" id="KW-0067">ATP-binding</keyword>
<evidence type="ECO:0000259" key="15">
    <source>
        <dbReference type="PROSITE" id="PS51192"/>
    </source>
</evidence>
<evidence type="ECO:0000313" key="18">
    <source>
        <dbReference type="Proteomes" id="UP000308133"/>
    </source>
</evidence>
<protein>
    <recommendedName>
        <fullName evidence="3">RNA helicase</fullName>
        <ecNumber evidence="3">3.6.4.13</ecNumber>
    </recommendedName>
</protein>
<dbReference type="CDD" id="cd00268">
    <property type="entry name" value="DEADc"/>
    <property type="match status" value="1"/>
</dbReference>
<evidence type="ECO:0000256" key="6">
    <source>
        <dbReference type="ARBA" id="ARBA00022741"/>
    </source>
</evidence>
<dbReference type="InterPro" id="IPR044742">
    <property type="entry name" value="DEAD/DEAH_RhlB"/>
</dbReference>
<evidence type="ECO:0000259" key="16">
    <source>
        <dbReference type="PROSITE" id="PS51194"/>
    </source>
</evidence>
<feature type="region of interest" description="Disordered" evidence="14">
    <location>
        <begin position="51"/>
        <end position="148"/>
    </location>
</feature>
<dbReference type="GO" id="GO:0003676">
    <property type="term" value="F:nucleic acid binding"/>
    <property type="evidence" value="ECO:0007669"/>
    <property type="project" value="InterPro"/>
</dbReference>
<keyword evidence="10" id="KW-0539">Nucleus</keyword>
<gene>
    <name evidence="17" type="ORF">C1H76_0784</name>
</gene>
<dbReference type="PROSITE" id="PS51194">
    <property type="entry name" value="HELICASE_CTER"/>
    <property type="match status" value="1"/>
</dbReference>
<keyword evidence="6 13" id="KW-0547">Nucleotide-binding</keyword>
<keyword evidence="4" id="KW-0690">Ribosome biogenesis</keyword>
<dbReference type="CDD" id="cd18787">
    <property type="entry name" value="SF2_C_DEAD"/>
    <property type="match status" value="1"/>
</dbReference>
<keyword evidence="8 13" id="KW-0347">Helicase</keyword>
<evidence type="ECO:0000256" key="12">
    <source>
        <dbReference type="ARBA" id="ARBA00047984"/>
    </source>
</evidence>
<dbReference type="Pfam" id="PF00271">
    <property type="entry name" value="Helicase_C"/>
    <property type="match status" value="1"/>
</dbReference>
<evidence type="ECO:0000256" key="4">
    <source>
        <dbReference type="ARBA" id="ARBA00022517"/>
    </source>
</evidence>
<dbReference type="InterPro" id="IPR000629">
    <property type="entry name" value="RNA-helicase_DEAD-box_CS"/>
</dbReference>
<dbReference type="SMART" id="SM00487">
    <property type="entry name" value="DEXDc"/>
    <property type="match status" value="1"/>
</dbReference>
<evidence type="ECO:0000256" key="13">
    <source>
        <dbReference type="RuleBase" id="RU000492"/>
    </source>
</evidence>
<evidence type="ECO:0000256" key="14">
    <source>
        <dbReference type="SAM" id="MobiDB-lite"/>
    </source>
</evidence>
<proteinExistence type="inferred from homology"/>
<feature type="domain" description="Helicase C-terminal" evidence="16">
    <location>
        <begin position="436"/>
        <end position="588"/>
    </location>
</feature>
<dbReference type="PANTHER" id="PTHR47958">
    <property type="entry name" value="ATP-DEPENDENT RNA HELICASE DBP3"/>
    <property type="match status" value="1"/>
</dbReference>
<comment type="catalytic activity">
    <reaction evidence="12">
        <text>ATP + H2O = ADP + phosphate + H(+)</text>
        <dbReference type="Rhea" id="RHEA:13065"/>
        <dbReference type="ChEBI" id="CHEBI:15377"/>
        <dbReference type="ChEBI" id="CHEBI:15378"/>
        <dbReference type="ChEBI" id="CHEBI:30616"/>
        <dbReference type="ChEBI" id="CHEBI:43474"/>
        <dbReference type="ChEBI" id="CHEBI:456216"/>
        <dbReference type="EC" id="3.6.4.13"/>
    </reaction>
</comment>
<name>A0A4U7B7J4_9PEZI</name>